<dbReference type="AlphaFoldDB" id="A0A518V1Q0"/>
<name>A0A518V1Q0_BRELA</name>
<sequence length="97" mass="11005">MEAALKQAKNRLKTIVETYGEVSTDTSIWGFSSSQSWKFAPDKLKAFATDILIETGQNPWDFLSITSTDLKKLQYTDEKLAEYGTKKVTKSFKSRSK</sequence>
<evidence type="ECO:0000313" key="1">
    <source>
        <dbReference type="EMBL" id="QDX90920.1"/>
    </source>
</evidence>
<gene>
    <name evidence="1" type="ORF">EEL30_00080</name>
</gene>
<evidence type="ECO:0000313" key="2">
    <source>
        <dbReference type="Proteomes" id="UP000319432"/>
    </source>
</evidence>
<reference evidence="1 2" key="1">
    <citation type="submission" date="2018-11" db="EMBL/GenBank/DDBJ databases">
        <title>Phylogenetic determinants of toxin gene distribution in genomes of Brevibacillus laterosporus.</title>
        <authorList>
            <person name="Glare T.R."/>
            <person name="Durrant A."/>
            <person name="Berry C."/>
            <person name="Palma L."/>
            <person name="Ormskirk M."/>
            <person name="Cox M.O."/>
        </authorList>
    </citation>
    <scope>NUCLEOTIDE SEQUENCE [LARGE SCALE GENOMIC DNA]</scope>
    <source>
        <strain evidence="1 2">1821L</strain>
        <plasmid evidence="1 2">p1821L01</plasmid>
    </source>
</reference>
<protein>
    <submittedName>
        <fullName evidence="1">Uncharacterized protein</fullName>
    </submittedName>
</protein>
<dbReference type="EMBL" id="CP033461">
    <property type="protein sequence ID" value="QDX90920.1"/>
    <property type="molecule type" value="Genomic_DNA"/>
</dbReference>
<dbReference type="Proteomes" id="UP000319432">
    <property type="component" value="Plasmid p1821L01"/>
</dbReference>
<geneLocation type="plasmid" evidence="1 2">
    <name>p1821L01</name>
</geneLocation>
<keyword evidence="2" id="KW-1185">Reference proteome</keyword>
<proteinExistence type="predicted"/>
<accession>A0A518V1Q0</accession>
<organism evidence="1 2">
    <name type="scientific">Brevibacillus laterosporus</name>
    <name type="common">Bacillus laterosporus</name>
    <dbReference type="NCBI Taxonomy" id="1465"/>
    <lineage>
        <taxon>Bacteria</taxon>
        <taxon>Bacillati</taxon>
        <taxon>Bacillota</taxon>
        <taxon>Bacilli</taxon>
        <taxon>Bacillales</taxon>
        <taxon>Paenibacillaceae</taxon>
        <taxon>Brevibacillus</taxon>
    </lineage>
</organism>
<keyword evidence="1" id="KW-0614">Plasmid</keyword>